<dbReference type="EMBL" id="BARS01053352">
    <property type="protein sequence ID" value="GAG50893.1"/>
    <property type="molecule type" value="Genomic_DNA"/>
</dbReference>
<comment type="caution">
    <text evidence="1">The sequence shown here is derived from an EMBL/GenBank/DDBJ whole genome shotgun (WGS) entry which is preliminary data.</text>
</comment>
<proteinExistence type="predicted"/>
<sequence>MLVFTENDFDNFNGNATLAQDTVERPPLVNWLFRHSALFRGVALRWNLYGLSAASDPHHWNQKALGGNNVVAGLERLSELADRHGFDARIVVWPNFDKHRISDRHPMPGTKTLIIERLAAMHKIPIARLSPFFINDWQENHTRKSPRDHYTIGDGMHPSPAGHTYAASVLHYLLSDETAWHRGDARTWGIHDADAVAAAAALGTREPDRALLHYTLGSDLLTRGKTS</sequence>
<accession>X0YR65</accession>
<dbReference type="SUPFAM" id="SSF52266">
    <property type="entry name" value="SGNH hydrolase"/>
    <property type="match status" value="1"/>
</dbReference>
<name>X0YR65_9ZZZZ</name>
<evidence type="ECO:0000313" key="1">
    <source>
        <dbReference type="EMBL" id="GAG50893.1"/>
    </source>
</evidence>
<feature type="non-terminal residue" evidence="1">
    <location>
        <position position="227"/>
    </location>
</feature>
<dbReference type="AlphaFoldDB" id="X0YR65"/>
<protein>
    <submittedName>
        <fullName evidence="1">Uncharacterized protein</fullName>
    </submittedName>
</protein>
<gene>
    <name evidence="1" type="ORF">S01H1_79185</name>
</gene>
<organism evidence="1">
    <name type="scientific">marine sediment metagenome</name>
    <dbReference type="NCBI Taxonomy" id="412755"/>
    <lineage>
        <taxon>unclassified sequences</taxon>
        <taxon>metagenomes</taxon>
        <taxon>ecological metagenomes</taxon>
    </lineage>
</organism>
<reference evidence="1" key="1">
    <citation type="journal article" date="2014" name="Front. Microbiol.">
        <title>High frequency of phylogenetically diverse reductive dehalogenase-homologous genes in deep subseafloor sedimentary metagenomes.</title>
        <authorList>
            <person name="Kawai M."/>
            <person name="Futagami T."/>
            <person name="Toyoda A."/>
            <person name="Takaki Y."/>
            <person name="Nishi S."/>
            <person name="Hori S."/>
            <person name="Arai W."/>
            <person name="Tsubouchi T."/>
            <person name="Morono Y."/>
            <person name="Uchiyama I."/>
            <person name="Ito T."/>
            <person name="Fujiyama A."/>
            <person name="Inagaki F."/>
            <person name="Takami H."/>
        </authorList>
    </citation>
    <scope>NUCLEOTIDE SEQUENCE</scope>
    <source>
        <strain evidence="1">Expedition CK06-06</strain>
    </source>
</reference>